<name>A0ACC2M645_PERAE</name>
<reference evidence="1 2" key="1">
    <citation type="journal article" date="2022" name="Hortic Res">
        <title>A haplotype resolved chromosomal level avocado genome allows analysis of novel avocado genes.</title>
        <authorList>
            <person name="Nath O."/>
            <person name="Fletcher S.J."/>
            <person name="Hayward A."/>
            <person name="Shaw L.M."/>
            <person name="Masouleh A.K."/>
            <person name="Furtado A."/>
            <person name="Henry R.J."/>
            <person name="Mitter N."/>
        </authorList>
    </citation>
    <scope>NUCLEOTIDE SEQUENCE [LARGE SCALE GENOMIC DNA]</scope>
    <source>
        <strain evidence="2">cv. Hass</strain>
    </source>
</reference>
<proteinExistence type="predicted"/>
<accession>A0ACC2M645</accession>
<keyword evidence="2" id="KW-1185">Reference proteome</keyword>
<evidence type="ECO:0000313" key="1">
    <source>
        <dbReference type="EMBL" id="KAJ8641277.1"/>
    </source>
</evidence>
<evidence type="ECO:0000313" key="2">
    <source>
        <dbReference type="Proteomes" id="UP001234297"/>
    </source>
</evidence>
<gene>
    <name evidence="1" type="ORF">MRB53_017971</name>
</gene>
<organism evidence="1 2">
    <name type="scientific">Persea americana</name>
    <name type="common">Avocado</name>
    <dbReference type="NCBI Taxonomy" id="3435"/>
    <lineage>
        <taxon>Eukaryota</taxon>
        <taxon>Viridiplantae</taxon>
        <taxon>Streptophyta</taxon>
        <taxon>Embryophyta</taxon>
        <taxon>Tracheophyta</taxon>
        <taxon>Spermatophyta</taxon>
        <taxon>Magnoliopsida</taxon>
        <taxon>Magnoliidae</taxon>
        <taxon>Laurales</taxon>
        <taxon>Lauraceae</taxon>
        <taxon>Persea</taxon>
    </lineage>
</organism>
<protein>
    <submittedName>
        <fullName evidence="1">Uncharacterized protein</fullName>
    </submittedName>
</protein>
<dbReference type="EMBL" id="CM056813">
    <property type="protein sequence ID" value="KAJ8641277.1"/>
    <property type="molecule type" value="Genomic_DNA"/>
</dbReference>
<dbReference type="Proteomes" id="UP001234297">
    <property type="component" value="Chromosome 5"/>
</dbReference>
<comment type="caution">
    <text evidence="1">The sequence shown here is derived from an EMBL/GenBank/DDBJ whole genome shotgun (WGS) entry which is preliminary data.</text>
</comment>
<sequence>MMGILAPVVSSPSVFPSAIWKPQQCQKGLMRFAVLLQHGSRNLYPVFLRTAAPAVRCISTKGYVEFQNTCNSSSGGMAPEDMQKSKVFLDNSSTSMGNTNDFETDLQEFFNQVKSMLVSGNKEGAIDLLRANYSLVKEQIDAGTRGMEQAATLDIIALGYMGVGDFKFVENLLEMLHEMVGCVQNDEPLLDSILMHMGSMYTTLGRLEDAMLVYNRGLEILEGLFGKHSPFLITPLMGIARVFGLTGRAAKAIEIYHRAISILEISRGNECEDLVVPLCALGNLLMKEGRITDAECSFKRILNIHTSSYGANDGRAGMAMCSLAHATCAKGNVNDAILLYRKGLEVIKDSEYMSLDDDVLEKMRVDFAELLHVAGREQEGRELLEECLLICERYKGKEHPSSVTHLLNLASSYSRSKNFVEAERLLRTSLQIMSKTVAPEDQSLTVPMLHLAITLYHLKRDEEAERLALKAVHIRENAFGKQSLPVGEALDCLISIQASMGKADGDLLALLKRVLSIQEESLGYESEEVMVTLTKILSILDKLGRQHEKLPLQKRLSILRRRYKQRVPI</sequence>